<accession>A0A392TK08</accession>
<dbReference type="Proteomes" id="UP000265520">
    <property type="component" value="Unassembled WGS sequence"/>
</dbReference>
<feature type="non-terminal residue" evidence="1">
    <location>
        <position position="1"/>
    </location>
</feature>
<evidence type="ECO:0000313" key="1">
    <source>
        <dbReference type="EMBL" id="MCI60275.1"/>
    </source>
</evidence>
<feature type="non-terminal residue" evidence="1">
    <location>
        <position position="88"/>
    </location>
</feature>
<reference evidence="1 2" key="1">
    <citation type="journal article" date="2018" name="Front. Plant Sci.">
        <title>Red Clover (Trifolium pratense) and Zigzag Clover (T. medium) - A Picture of Genomic Similarities and Differences.</title>
        <authorList>
            <person name="Dluhosova J."/>
            <person name="Istvanek J."/>
            <person name="Nedelnik J."/>
            <person name="Repkova J."/>
        </authorList>
    </citation>
    <scope>NUCLEOTIDE SEQUENCE [LARGE SCALE GENOMIC DNA]</scope>
    <source>
        <strain evidence="2">cv. 10/8</strain>
        <tissue evidence="1">Leaf</tissue>
    </source>
</reference>
<keyword evidence="2" id="KW-1185">Reference proteome</keyword>
<dbReference type="EMBL" id="LXQA010578673">
    <property type="protein sequence ID" value="MCI60275.1"/>
    <property type="molecule type" value="Genomic_DNA"/>
</dbReference>
<organism evidence="1 2">
    <name type="scientific">Trifolium medium</name>
    <dbReference type="NCBI Taxonomy" id="97028"/>
    <lineage>
        <taxon>Eukaryota</taxon>
        <taxon>Viridiplantae</taxon>
        <taxon>Streptophyta</taxon>
        <taxon>Embryophyta</taxon>
        <taxon>Tracheophyta</taxon>
        <taxon>Spermatophyta</taxon>
        <taxon>Magnoliopsida</taxon>
        <taxon>eudicotyledons</taxon>
        <taxon>Gunneridae</taxon>
        <taxon>Pentapetalae</taxon>
        <taxon>rosids</taxon>
        <taxon>fabids</taxon>
        <taxon>Fabales</taxon>
        <taxon>Fabaceae</taxon>
        <taxon>Papilionoideae</taxon>
        <taxon>50 kb inversion clade</taxon>
        <taxon>NPAAA clade</taxon>
        <taxon>Hologalegina</taxon>
        <taxon>IRL clade</taxon>
        <taxon>Trifolieae</taxon>
        <taxon>Trifolium</taxon>
    </lineage>
</organism>
<name>A0A392TK08_9FABA</name>
<dbReference type="AlphaFoldDB" id="A0A392TK08"/>
<evidence type="ECO:0000313" key="2">
    <source>
        <dbReference type="Proteomes" id="UP000265520"/>
    </source>
</evidence>
<sequence>RLFDMFEESIRGFKEVYYLVRLIAQEGWDNIVEVRPDEDDEGNPVLDADGGVVMANYGRFLFRWKRDHVEYPAKHFSTPKKALSQEDL</sequence>
<proteinExistence type="predicted"/>
<comment type="caution">
    <text evidence="1">The sequence shown here is derived from an EMBL/GenBank/DDBJ whole genome shotgun (WGS) entry which is preliminary data.</text>
</comment>
<protein>
    <submittedName>
        <fullName evidence="1">Uncharacterized protein</fullName>
    </submittedName>
</protein>